<protein>
    <submittedName>
        <fullName evidence="1">Uncharacterized protein</fullName>
    </submittedName>
</protein>
<organism evidence="1 2">
    <name type="scientific">Pseudoalteromonas aliena SW19</name>
    <dbReference type="NCBI Taxonomy" id="1314866"/>
    <lineage>
        <taxon>Bacteria</taxon>
        <taxon>Pseudomonadati</taxon>
        <taxon>Pseudomonadota</taxon>
        <taxon>Gammaproteobacteria</taxon>
        <taxon>Alteromonadales</taxon>
        <taxon>Pseudoalteromonadaceae</taxon>
        <taxon>Pseudoalteromonas</taxon>
    </lineage>
</organism>
<name>A0ABR9E352_9GAMM</name>
<reference evidence="1 2" key="1">
    <citation type="submission" date="2015-06" db="EMBL/GenBank/DDBJ databases">
        <title>Genome sequence of Pseudoalteromonas aliena.</title>
        <authorList>
            <person name="Xie B.-B."/>
            <person name="Rong J.-C."/>
            <person name="Qin Q.-L."/>
            <person name="Zhang Y.-Z."/>
        </authorList>
    </citation>
    <scope>NUCLEOTIDE SEQUENCE [LARGE SCALE GENOMIC DNA]</scope>
    <source>
        <strain evidence="1 2">SW19</strain>
    </source>
</reference>
<dbReference type="Proteomes" id="UP000648482">
    <property type="component" value="Unassembled WGS sequence"/>
</dbReference>
<accession>A0ABR9E352</accession>
<gene>
    <name evidence="1" type="ORF">PALI_a2822</name>
</gene>
<keyword evidence="2" id="KW-1185">Reference proteome</keyword>
<proteinExistence type="predicted"/>
<dbReference type="EMBL" id="AQGU01000027">
    <property type="protein sequence ID" value="MBE0360773.1"/>
    <property type="molecule type" value="Genomic_DNA"/>
</dbReference>
<evidence type="ECO:0000313" key="1">
    <source>
        <dbReference type="EMBL" id="MBE0360773.1"/>
    </source>
</evidence>
<comment type="caution">
    <text evidence="1">The sequence shown here is derived from an EMBL/GenBank/DDBJ whole genome shotgun (WGS) entry which is preliminary data.</text>
</comment>
<evidence type="ECO:0000313" key="2">
    <source>
        <dbReference type="Proteomes" id="UP000648482"/>
    </source>
</evidence>
<sequence length="38" mass="4440">MITLLQIFTKGFYGVYQKDEQVIISDLGMELEGYSVFY</sequence>